<proteinExistence type="predicted"/>
<evidence type="ECO:0000313" key="1">
    <source>
        <dbReference type="EMBL" id="QTR52691.1"/>
    </source>
</evidence>
<dbReference type="KEGG" id="tun:J9260_13390"/>
<sequence length="69" mass="7856">MALRDWLVWEAPNNATAPSPVWQGKRLRDRLEWNTTPSPDLEALAERAAIMEHDGGLPRQTAEHLARLK</sequence>
<dbReference type="Proteomes" id="UP000672009">
    <property type="component" value="Chromosome"/>
</dbReference>
<dbReference type="AlphaFoldDB" id="A0A975F779"/>
<dbReference type="EMBL" id="CP072793">
    <property type="protein sequence ID" value="QTR52691.1"/>
    <property type="molecule type" value="Genomic_DNA"/>
</dbReference>
<organism evidence="1 2">
    <name type="scientific">Thiothrix unzii</name>
    <dbReference type="NCBI Taxonomy" id="111769"/>
    <lineage>
        <taxon>Bacteria</taxon>
        <taxon>Pseudomonadati</taxon>
        <taxon>Pseudomonadota</taxon>
        <taxon>Gammaproteobacteria</taxon>
        <taxon>Thiotrichales</taxon>
        <taxon>Thiotrichaceae</taxon>
        <taxon>Thiothrix</taxon>
    </lineage>
</organism>
<gene>
    <name evidence="1" type="ORF">J9260_13390</name>
</gene>
<protein>
    <submittedName>
        <fullName evidence="1">Uncharacterized protein</fullName>
    </submittedName>
</protein>
<name>A0A975F779_9GAMM</name>
<reference evidence="1" key="1">
    <citation type="submission" date="2021-04" db="EMBL/GenBank/DDBJ databases">
        <title>Genomics, taxonomy and metabolism of representatives of sulfur bacteria of the genus Thiothrix: Thiothrix fructosivorans QT, Thiothrix unzii A1T and three new species, Thiothrix subterranea sp. nov., Thiothrix litoralis sp. nov. and 'Candidatus Thiothrix anitrata' sp. nov.</title>
        <authorList>
            <person name="Ravin N.V."/>
            <person name="Smolyakov D."/>
            <person name="Rudenko T.S."/>
            <person name="Mardanov A.V."/>
            <person name="Beletsky A.V."/>
            <person name="Markov N.D."/>
            <person name="Fomenkov A.I."/>
            <person name="Roberts R.J."/>
            <person name="Karnachuk O.V."/>
            <person name="Novikov A."/>
            <person name="Grabovich M.Y."/>
        </authorList>
    </citation>
    <scope>NUCLEOTIDE SEQUENCE</scope>
    <source>
        <strain evidence="1">A1</strain>
    </source>
</reference>
<dbReference type="RefSeq" id="WP_210218231.1">
    <property type="nucleotide sequence ID" value="NZ_CP072793.1"/>
</dbReference>
<evidence type="ECO:0000313" key="2">
    <source>
        <dbReference type="Proteomes" id="UP000672009"/>
    </source>
</evidence>
<accession>A0A975F779</accession>
<keyword evidence="2" id="KW-1185">Reference proteome</keyword>